<protein>
    <submittedName>
        <fullName evidence="2">Phosphoesterase</fullName>
    </submittedName>
</protein>
<dbReference type="Gene3D" id="1.10.606.10">
    <property type="entry name" value="Vanadium-containing Chloroperoxidase, domain 2"/>
    <property type="match status" value="1"/>
</dbReference>
<dbReference type="OrthoDB" id="7793240at2"/>
<keyword evidence="3" id="KW-1185">Reference proteome</keyword>
<reference evidence="2 3" key="1">
    <citation type="submission" date="2017-09" db="EMBL/GenBank/DDBJ databases">
        <title>Bloom of a denitrifying methanotroph, Candidatus Methylomirabilis limnetica, in a deep stratified lake.</title>
        <authorList>
            <person name="Graf J.S."/>
            <person name="Marchant H.K."/>
            <person name="Tienken D."/>
            <person name="Hach P.F."/>
            <person name="Brand A."/>
            <person name="Schubert C.J."/>
            <person name="Kuypers M.M."/>
            <person name="Milucka J."/>
        </authorList>
    </citation>
    <scope>NUCLEOTIDE SEQUENCE [LARGE SCALE GENOMIC DNA]</scope>
    <source>
        <strain evidence="2 3">Zug</strain>
    </source>
</reference>
<dbReference type="PROSITE" id="PS51318">
    <property type="entry name" value="TAT"/>
    <property type="match status" value="1"/>
</dbReference>
<organism evidence="2 3">
    <name type="scientific">Candidatus Methylomirabilis limnetica</name>
    <dbReference type="NCBI Taxonomy" id="2033718"/>
    <lineage>
        <taxon>Bacteria</taxon>
        <taxon>Candidatus Methylomirabilota</taxon>
        <taxon>Candidatus Methylomirabilia</taxon>
        <taxon>Candidatus Methylomirabilales</taxon>
        <taxon>Candidatus Methylomirabilaceae</taxon>
        <taxon>Candidatus Methylomirabilis</taxon>
    </lineage>
</organism>
<dbReference type="RefSeq" id="WP_107560975.1">
    <property type="nucleotide sequence ID" value="NZ_NVQC01000008.1"/>
</dbReference>
<dbReference type="InterPro" id="IPR036938">
    <property type="entry name" value="PAP2/HPO_sf"/>
</dbReference>
<proteinExistence type="predicted"/>
<reference evidence="3" key="2">
    <citation type="journal article" date="2018" name="Environ. Microbiol.">
        <title>Bloom of a denitrifying methanotroph, 'Candidatus Methylomirabilis limnetica', in a deep stratified lake.</title>
        <authorList>
            <person name="Graf J.S."/>
            <person name="Mayr M.J."/>
            <person name="Marchant H.K."/>
            <person name="Tienken D."/>
            <person name="Hach P.F."/>
            <person name="Brand A."/>
            <person name="Schubert C.J."/>
            <person name="Kuypers M.M."/>
            <person name="Milucka J."/>
        </authorList>
    </citation>
    <scope>NUCLEOTIDE SEQUENCE [LARGE SCALE GENOMIC DNA]</scope>
    <source>
        <strain evidence="3">Zug</strain>
    </source>
</reference>
<dbReference type="SUPFAM" id="SSF48317">
    <property type="entry name" value="Acid phosphatase/Vanadium-dependent haloperoxidase"/>
    <property type="match status" value="1"/>
</dbReference>
<dbReference type="InterPro" id="IPR006311">
    <property type="entry name" value="TAT_signal"/>
</dbReference>
<name>A0A2T4U136_9BACT</name>
<accession>A0A2T4U136</accession>
<dbReference type="InterPro" id="IPR016119">
    <property type="entry name" value="Br/Cl_peroxidase_C"/>
</dbReference>
<feature type="region of interest" description="Disordered" evidence="1">
    <location>
        <begin position="1"/>
        <end position="28"/>
    </location>
</feature>
<gene>
    <name evidence="2" type="ORF">CLG94_00630</name>
</gene>
<dbReference type="EMBL" id="NVQC01000008">
    <property type="protein sequence ID" value="PTL37070.1"/>
    <property type="molecule type" value="Genomic_DNA"/>
</dbReference>
<dbReference type="AlphaFoldDB" id="A0A2T4U136"/>
<sequence>MNDSKHQAGGGSNKELPGSETETGKLSRRNFLKGAATVATVVAAVPLQPLLGERGPVAEASVVDYESSQRANDSFNYRKSTAQAEKINVPVQPDNGDASRFTDFSGSYSKALLHDGLGVPIAVAFRSLTHALQTGEFEDFENIIVGNPGGGPNSKENGPQVALAFDLEGLDSHCTVIPPAPSVASAQTAAEQVEHYWAALLNDVPFTQYSTNSLVAQAVNDMNNLSFVSSAANNQFPFPVTPQNLFRGQFVPGDGNVLGPYVSQFMLQPTFFGAQPLSQQYQTFLPVGGGGSEFMTTVGEYQLVQNGGDSGRQLAFDSRFRYLRNGRDLAAYTHVDVLYQAYFVAFLVMAGLNTPPNPGNPYIGSTTEKAFATLGGPDAAGTLAEMATRALKAAWFHKWIKDLRLRPEEYGALVHARLTNSSPSPQAAAALHGDVLNSAALPIIQSTYGSYLLPQAFPEGSPTHPCYPTGHGTVGGACVTVLKFFFDCNQKLRPLLANAGRDLVVPRTNGLLLNTYAGADGNNLDINGELNKLAYNISFGHGIHAGIHFRSSTYWSMLLGEQVALSILQDRARSYNEPFTVNITKFDGTTATITNQ</sequence>
<dbReference type="CDD" id="cd03398">
    <property type="entry name" value="PAP2_haloperoxidase"/>
    <property type="match status" value="1"/>
</dbReference>
<dbReference type="GO" id="GO:0004601">
    <property type="term" value="F:peroxidase activity"/>
    <property type="evidence" value="ECO:0007669"/>
    <property type="project" value="InterPro"/>
</dbReference>
<dbReference type="Proteomes" id="UP000241436">
    <property type="component" value="Unassembled WGS sequence"/>
</dbReference>
<evidence type="ECO:0000256" key="1">
    <source>
        <dbReference type="SAM" id="MobiDB-lite"/>
    </source>
</evidence>
<dbReference type="InterPro" id="IPR019546">
    <property type="entry name" value="TAT_signal_bac_arc"/>
</dbReference>
<evidence type="ECO:0000313" key="2">
    <source>
        <dbReference type="EMBL" id="PTL37070.1"/>
    </source>
</evidence>
<evidence type="ECO:0000313" key="3">
    <source>
        <dbReference type="Proteomes" id="UP000241436"/>
    </source>
</evidence>
<dbReference type="NCBIfam" id="TIGR01409">
    <property type="entry name" value="TAT_signal_seq"/>
    <property type="match status" value="1"/>
</dbReference>
<comment type="caution">
    <text evidence="2">The sequence shown here is derived from an EMBL/GenBank/DDBJ whole genome shotgun (WGS) entry which is preliminary data.</text>
</comment>